<dbReference type="PANTHER" id="PTHR36456">
    <property type="entry name" value="UPF0232 PROTEIN SCO3875"/>
    <property type="match status" value="1"/>
</dbReference>
<sequence>MAESIDDVLDKALRNLGISKKVKKTQILNTWSKVIGEEIKEHTEAKYFDRGTLFVNVDNSSWAHQLLFMKENLITKINEKLKEELLTEIRFKVGHISDEQYNFAQQKKNRIEKEDLNKAEKKELEQTANYIDDDNLREKFLNLLTESRKTNKWREKNNWHECPECEVLIPEFKDKCSICELKENNEQLVEKIEQSLYTTPWLSYDKLAAKFPQLKQRDFDAIKDNLAQRLETKLDEMMVLALEGEIDKQKLRVLVQNYVMLETGVSPENLTDRLIEKIIGSNKMKIYNNL</sequence>
<evidence type="ECO:0000313" key="2">
    <source>
        <dbReference type="Proteomes" id="UP000774000"/>
    </source>
</evidence>
<reference evidence="1" key="1">
    <citation type="submission" date="2021-01" db="EMBL/GenBank/DDBJ databases">
        <title>Genomic Encyclopedia of Type Strains, Phase IV (KMG-IV): sequencing the most valuable type-strain genomes for metagenomic binning, comparative biology and taxonomic classification.</title>
        <authorList>
            <person name="Goeker M."/>
        </authorList>
    </citation>
    <scope>NUCLEOTIDE SEQUENCE</scope>
    <source>
        <strain evidence="1">DSM 23230</strain>
    </source>
</reference>
<dbReference type="Proteomes" id="UP000774000">
    <property type="component" value="Unassembled WGS sequence"/>
</dbReference>
<evidence type="ECO:0000313" key="1">
    <source>
        <dbReference type="EMBL" id="MBM7557759.1"/>
    </source>
</evidence>
<protein>
    <submittedName>
        <fullName evidence="1">Nucleic acid-binding Zn ribbon protein</fullName>
    </submittedName>
</protein>
<accession>A0A938XTT2</accession>
<proteinExistence type="predicted"/>
<dbReference type="PANTHER" id="PTHR36456:SF1">
    <property type="entry name" value="UPF0232 PROTEIN SCO3875"/>
    <property type="match status" value="1"/>
</dbReference>
<comment type="caution">
    <text evidence="1">The sequence shown here is derived from an EMBL/GenBank/DDBJ whole genome shotgun (WGS) entry which is preliminary data.</text>
</comment>
<keyword evidence="2" id="KW-1185">Reference proteome</keyword>
<dbReference type="InterPro" id="IPR007922">
    <property type="entry name" value="DciA-like"/>
</dbReference>
<name>A0A938XTT2_9FIRM</name>
<dbReference type="RefSeq" id="WP_204702507.1">
    <property type="nucleotide sequence ID" value="NZ_JAFBDQ010000017.1"/>
</dbReference>
<gene>
    <name evidence="1" type="ORF">JOC47_002625</name>
</gene>
<organism evidence="1 2">
    <name type="scientific">Halanaerobacter jeridensis</name>
    <dbReference type="NCBI Taxonomy" id="706427"/>
    <lineage>
        <taxon>Bacteria</taxon>
        <taxon>Bacillati</taxon>
        <taxon>Bacillota</taxon>
        <taxon>Clostridia</taxon>
        <taxon>Halanaerobiales</taxon>
        <taxon>Halobacteroidaceae</taxon>
        <taxon>Halanaerobacter</taxon>
    </lineage>
</organism>
<dbReference type="AlphaFoldDB" id="A0A938XTT2"/>
<dbReference type="EMBL" id="JAFBDQ010000017">
    <property type="protein sequence ID" value="MBM7557759.1"/>
    <property type="molecule type" value="Genomic_DNA"/>
</dbReference>
<dbReference type="Pfam" id="PF05258">
    <property type="entry name" value="DciA"/>
    <property type="match status" value="1"/>
</dbReference>